<dbReference type="EMBL" id="CAVLGL010000126">
    <property type="protein sequence ID" value="CAK1600538.1"/>
    <property type="molecule type" value="Genomic_DNA"/>
</dbReference>
<gene>
    <name evidence="1" type="ORF">PARMNEM_LOCUS19290</name>
</gene>
<protein>
    <submittedName>
        <fullName evidence="1">Uncharacterized protein</fullName>
    </submittedName>
</protein>
<evidence type="ECO:0000313" key="1">
    <source>
        <dbReference type="EMBL" id="CAK1600538.1"/>
    </source>
</evidence>
<name>A0AAV1LYQ7_9NEOP</name>
<comment type="caution">
    <text evidence="1">The sequence shown here is derived from an EMBL/GenBank/DDBJ whole genome shotgun (WGS) entry which is preliminary data.</text>
</comment>
<accession>A0AAV1LYQ7</accession>
<proteinExistence type="predicted"/>
<keyword evidence="2" id="KW-1185">Reference proteome</keyword>
<organism evidence="1 2">
    <name type="scientific">Parnassius mnemosyne</name>
    <name type="common">clouded apollo</name>
    <dbReference type="NCBI Taxonomy" id="213953"/>
    <lineage>
        <taxon>Eukaryota</taxon>
        <taxon>Metazoa</taxon>
        <taxon>Ecdysozoa</taxon>
        <taxon>Arthropoda</taxon>
        <taxon>Hexapoda</taxon>
        <taxon>Insecta</taxon>
        <taxon>Pterygota</taxon>
        <taxon>Neoptera</taxon>
        <taxon>Endopterygota</taxon>
        <taxon>Lepidoptera</taxon>
        <taxon>Glossata</taxon>
        <taxon>Ditrysia</taxon>
        <taxon>Papilionoidea</taxon>
        <taxon>Papilionidae</taxon>
        <taxon>Parnassiinae</taxon>
        <taxon>Parnassini</taxon>
        <taxon>Parnassius</taxon>
        <taxon>Driopa</taxon>
    </lineage>
</organism>
<evidence type="ECO:0000313" key="2">
    <source>
        <dbReference type="Proteomes" id="UP001314205"/>
    </source>
</evidence>
<dbReference type="AlphaFoldDB" id="A0AAV1LYQ7"/>
<dbReference type="Proteomes" id="UP001314205">
    <property type="component" value="Unassembled WGS sequence"/>
</dbReference>
<sequence length="134" mass="14711">MTDPFNSNFPEPKKVGVWTEGTHIEAKEFVIPKKSPDSIDDIPTIPDLDDLQDILEKEISMPPNAEQKDAETVNTLAEVGGGISGSTEGIEGVLEVLMSYVPQVESDTDDTVWTVDSLLSQLSEEINDTTIEYK</sequence>
<reference evidence="1 2" key="1">
    <citation type="submission" date="2023-11" db="EMBL/GenBank/DDBJ databases">
        <authorList>
            <person name="Hedman E."/>
            <person name="Englund M."/>
            <person name="Stromberg M."/>
            <person name="Nyberg Akerstrom W."/>
            <person name="Nylinder S."/>
            <person name="Jareborg N."/>
            <person name="Kallberg Y."/>
            <person name="Kronander E."/>
        </authorList>
    </citation>
    <scope>NUCLEOTIDE SEQUENCE [LARGE SCALE GENOMIC DNA]</scope>
</reference>